<evidence type="ECO:0000313" key="9">
    <source>
        <dbReference type="EnsemblMetazoa" id="GBRI023070-PA"/>
    </source>
</evidence>
<evidence type="ECO:0000256" key="3">
    <source>
        <dbReference type="ARBA" id="ARBA00016937"/>
    </source>
</evidence>
<evidence type="ECO:0000256" key="5">
    <source>
        <dbReference type="ARBA" id="ARBA00022801"/>
    </source>
</evidence>
<keyword evidence="7" id="KW-0539">Nucleus</keyword>
<dbReference type="InterPro" id="IPR036397">
    <property type="entry name" value="RNaseH_sf"/>
</dbReference>
<evidence type="ECO:0000259" key="8">
    <source>
        <dbReference type="SMART" id="SM00479"/>
    </source>
</evidence>
<sequence length="297" mass="33881">MEVKSEITENERLSSCKSQQYGDIRKPRRCAMDNNLYTMQETNEDKKKKNVFTANNVNRKAAWNKYKTSQSLESSAFANLENNPETSSLSQSFELNGVTNLENNQECCSSLSQKQKRKTTTITQNKYVAMDCEMVGVGYKGQDDILARVSIVNKRGDVLLDKFVKPCETVTDYRTSVSGIRPHNIENGEDFYDVQDQVKKLIQGKVLVGHGLSKDLSVLHLKHPYSLIRDTARYKPLCRLVTNGRTPSLKCITHAILGLDIQSGEHNSIEDARAAMKIYNRLSFDWEKHFRKQKNCK</sequence>
<dbReference type="InterPro" id="IPR013520">
    <property type="entry name" value="Ribonucl_H"/>
</dbReference>
<dbReference type="GO" id="GO:0008408">
    <property type="term" value="F:3'-5' exonuclease activity"/>
    <property type="evidence" value="ECO:0007669"/>
    <property type="project" value="InterPro"/>
</dbReference>
<proteinExistence type="inferred from homology"/>
<dbReference type="InterPro" id="IPR037431">
    <property type="entry name" value="REX4_DEDDh_dom"/>
</dbReference>
<keyword evidence="10" id="KW-1185">Reference proteome</keyword>
<evidence type="ECO:0000256" key="7">
    <source>
        <dbReference type="ARBA" id="ARBA00023242"/>
    </source>
</evidence>
<evidence type="ECO:0000256" key="2">
    <source>
        <dbReference type="ARBA" id="ARBA00010489"/>
    </source>
</evidence>
<accession>A0A1A9WKL6</accession>
<dbReference type="STRING" id="37001.A0A1A9WKL6"/>
<evidence type="ECO:0000256" key="6">
    <source>
        <dbReference type="ARBA" id="ARBA00022839"/>
    </source>
</evidence>
<dbReference type="SUPFAM" id="SSF53098">
    <property type="entry name" value="Ribonuclease H-like"/>
    <property type="match status" value="1"/>
</dbReference>
<dbReference type="PANTHER" id="PTHR12801:SF158">
    <property type="entry name" value="RNA EXONUCLEASE 4"/>
    <property type="match status" value="1"/>
</dbReference>
<dbReference type="AlphaFoldDB" id="A0A1A9WKL6"/>
<dbReference type="InterPro" id="IPR012337">
    <property type="entry name" value="RNaseH-like_sf"/>
</dbReference>
<dbReference type="InterPro" id="IPR047021">
    <property type="entry name" value="REXO1/3/4-like"/>
</dbReference>
<keyword evidence="5" id="KW-0378">Hydrolase</keyword>
<dbReference type="GO" id="GO:0003676">
    <property type="term" value="F:nucleic acid binding"/>
    <property type="evidence" value="ECO:0007669"/>
    <property type="project" value="InterPro"/>
</dbReference>
<keyword evidence="4" id="KW-0540">Nuclease</keyword>
<dbReference type="CDD" id="cd06144">
    <property type="entry name" value="REX4_like"/>
    <property type="match status" value="1"/>
</dbReference>
<dbReference type="SMART" id="SM00479">
    <property type="entry name" value="EXOIII"/>
    <property type="match status" value="1"/>
</dbReference>
<evidence type="ECO:0000256" key="1">
    <source>
        <dbReference type="ARBA" id="ARBA00004123"/>
    </source>
</evidence>
<comment type="subcellular location">
    <subcellularLocation>
        <location evidence="1">Nucleus</location>
    </subcellularLocation>
</comment>
<reference evidence="9" key="2">
    <citation type="submission" date="2020-05" db="UniProtKB">
        <authorList>
            <consortium name="EnsemblMetazoa"/>
        </authorList>
    </citation>
    <scope>IDENTIFICATION</scope>
    <source>
        <strain evidence="9">IAEA</strain>
    </source>
</reference>
<dbReference type="VEuPathDB" id="VectorBase:GBRI023070"/>
<keyword evidence="6" id="KW-0269">Exonuclease</keyword>
<name>A0A1A9WKL6_9MUSC</name>
<reference evidence="10" key="1">
    <citation type="submission" date="2014-03" db="EMBL/GenBank/DDBJ databases">
        <authorList>
            <person name="Aksoy S."/>
            <person name="Warren W."/>
            <person name="Wilson R.K."/>
        </authorList>
    </citation>
    <scope>NUCLEOTIDE SEQUENCE [LARGE SCALE GENOMIC DNA]</scope>
    <source>
        <strain evidence="10">IAEA</strain>
    </source>
</reference>
<organism evidence="9 10">
    <name type="scientific">Glossina brevipalpis</name>
    <dbReference type="NCBI Taxonomy" id="37001"/>
    <lineage>
        <taxon>Eukaryota</taxon>
        <taxon>Metazoa</taxon>
        <taxon>Ecdysozoa</taxon>
        <taxon>Arthropoda</taxon>
        <taxon>Hexapoda</taxon>
        <taxon>Insecta</taxon>
        <taxon>Pterygota</taxon>
        <taxon>Neoptera</taxon>
        <taxon>Endopterygota</taxon>
        <taxon>Diptera</taxon>
        <taxon>Brachycera</taxon>
        <taxon>Muscomorpha</taxon>
        <taxon>Hippoboscoidea</taxon>
        <taxon>Glossinidae</taxon>
        <taxon>Glossina</taxon>
    </lineage>
</organism>
<dbReference type="GO" id="GO:0006364">
    <property type="term" value="P:rRNA processing"/>
    <property type="evidence" value="ECO:0007669"/>
    <property type="project" value="InterPro"/>
</dbReference>
<dbReference type="PANTHER" id="PTHR12801">
    <property type="entry name" value="RNA EXONUCLEASE REXO1 / RECO3 FAMILY MEMBER-RELATED"/>
    <property type="match status" value="1"/>
</dbReference>
<comment type="similarity">
    <text evidence="2">Belongs to the REXO4 family.</text>
</comment>
<dbReference type="Proteomes" id="UP000091820">
    <property type="component" value="Unassembled WGS sequence"/>
</dbReference>
<dbReference type="EnsemblMetazoa" id="GBRI023070-RA">
    <property type="protein sequence ID" value="GBRI023070-PA"/>
    <property type="gene ID" value="GBRI023070"/>
</dbReference>
<protein>
    <recommendedName>
        <fullName evidence="3">RNA exonuclease 4</fullName>
    </recommendedName>
</protein>
<dbReference type="FunFam" id="3.30.420.10:FF:000007">
    <property type="entry name" value="Interferon-stimulated exonuclease gene 20"/>
    <property type="match status" value="1"/>
</dbReference>
<dbReference type="Gene3D" id="3.30.420.10">
    <property type="entry name" value="Ribonuclease H-like superfamily/Ribonuclease H"/>
    <property type="match status" value="1"/>
</dbReference>
<dbReference type="GO" id="GO:0005634">
    <property type="term" value="C:nucleus"/>
    <property type="evidence" value="ECO:0007669"/>
    <property type="project" value="UniProtKB-SubCell"/>
</dbReference>
<evidence type="ECO:0000256" key="4">
    <source>
        <dbReference type="ARBA" id="ARBA00022722"/>
    </source>
</evidence>
<dbReference type="Pfam" id="PF00929">
    <property type="entry name" value="RNase_T"/>
    <property type="match status" value="1"/>
</dbReference>
<evidence type="ECO:0000313" key="10">
    <source>
        <dbReference type="Proteomes" id="UP000091820"/>
    </source>
</evidence>
<feature type="domain" description="Exonuclease" evidence="8">
    <location>
        <begin position="126"/>
        <end position="288"/>
    </location>
</feature>